<protein>
    <submittedName>
        <fullName evidence="2">Uncharacterized protein</fullName>
    </submittedName>
</protein>
<keyword evidence="1" id="KW-1133">Transmembrane helix</keyword>
<dbReference type="STRING" id="52560.SAMN04488082_102151"/>
<name>A0A1I3PYJ6_9BACT</name>
<dbReference type="Proteomes" id="UP000198635">
    <property type="component" value="Unassembled WGS sequence"/>
</dbReference>
<keyword evidence="1" id="KW-0812">Transmembrane</keyword>
<organism evidence="2 3">
    <name type="scientific">Desulfomicrobium apsheronum</name>
    <dbReference type="NCBI Taxonomy" id="52560"/>
    <lineage>
        <taxon>Bacteria</taxon>
        <taxon>Pseudomonadati</taxon>
        <taxon>Thermodesulfobacteriota</taxon>
        <taxon>Desulfovibrionia</taxon>
        <taxon>Desulfovibrionales</taxon>
        <taxon>Desulfomicrobiaceae</taxon>
        <taxon>Desulfomicrobium</taxon>
    </lineage>
</organism>
<evidence type="ECO:0000256" key="1">
    <source>
        <dbReference type="SAM" id="Phobius"/>
    </source>
</evidence>
<evidence type="ECO:0000313" key="2">
    <source>
        <dbReference type="EMBL" id="SFJ26490.1"/>
    </source>
</evidence>
<reference evidence="3" key="1">
    <citation type="submission" date="2016-10" db="EMBL/GenBank/DDBJ databases">
        <authorList>
            <person name="Varghese N."/>
            <person name="Submissions S."/>
        </authorList>
    </citation>
    <scope>NUCLEOTIDE SEQUENCE [LARGE SCALE GENOMIC DNA]</scope>
    <source>
        <strain evidence="3">DSM 5918</strain>
    </source>
</reference>
<proteinExistence type="predicted"/>
<dbReference type="AlphaFoldDB" id="A0A1I3PYJ6"/>
<dbReference type="EMBL" id="FORX01000002">
    <property type="protein sequence ID" value="SFJ26490.1"/>
    <property type="molecule type" value="Genomic_DNA"/>
</dbReference>
<feature type="transmembrane region" description="Helical" evidence="1">
    <location>
        <begin position="39"/>
        <end position="56"/>
    </location>
</feature>
<keyword evidence="1" id="KW-0472">Membrane</keyword>
<dbReference type="RefSeq" id="WP_177192993.1">
    <property type="nucleotide sequence ID" value="NZ_FORX01000002.1"/>
</dbReference>
<accession>A0A1I3PYJ6</accession>
<evidence type="ECO:0000313" key="3">
    <source>
        <dbReference type="Proteomes" id="UP000198635"/>
    </source>
</evidence>
<keyword evidence="3" id="KW-1185">Reference proteome</keyword>
<gene>
    <name evidence="2" type="ORF">SAMN04488082_102151</name>
</gene>
<sequence length="57" mass="6304">MDMTRLAGMLRYFLIPEDSILTRPEAQCFAGSATSACKTFIWIALALGLGFLLARLH</sequence>